<evidence type="ECO:0000256" key="3">
    <source>
        <dbReference type="ARBA" id="ARBA00022448"/>
    </source>
</evidence>
<dbReference type="GO" id="GO:0030126">
    <property type="term" value="C:COPI vesicle coat"/>
    <property type="evidence" value="ECO:0007669"/>
    <property type="project" value="UniProtKB-UniRule"/>
</dbReference>
<dbReference type="PANTHER" id="PTHR11043:SF4">
    <property type="entry name" value="COATOMER SUBUNIT ZETA-2"/>
    <property type="match status" value="1"/>
</dbReference>
<dbReference type="GO" id="GO:0006886">
    <property type="term" value="P:intracellular protein transport"/>
    <property type="evidence" value="ECO:0007669"/>
    <property type="project" value="TreeGrafter"/>
</dbReference>
<dbReference type="FunFam" id="3.30.450.60:FF:000008">
    <property type="entry name" value="Coatomer subunit zeta-1 isoform 1"/>
    <property type="match status" value="1"/>
</dbReference>
<evidence type="ECO:0000256" key="10">
    <source>
        <dbReference type="RuleBase" id="RU366053"/>
    </source>
</evidence>
<dbReference type="InterPro" id="IPR011012">
    <property type="entry name" value="Longin-like_dom_sf"/>
</dbReference>
<evidence type="ECO:0000259" key="11">
    <source>
        <dbReference type="Pfam" id="PF01217"/>
    </source>
</evidence>
<comment type="subcellular location">
    <subcellularLocation>
        <location evidence="10">Cytoplasm</location>
    </subcellularLocation>
    <subcellularLocation>
        <location evidence="1 10">Golgi apparatus membrane</location>
        <topology evidence="10">Peripheral membrane protein</topology>
        <orientation evidence="10">Cytoplasmic side</orientation>
    </subcellularLocation>
    <subcellularLocation>
        <location evidence="10">Cytoplasmic vesicle</location>
        <location evidence="10">COPI-coated vesicle membrane</location>
        <topology evidence="10">Peripheral membrane protein</topology>
        <orientation evidence="10">Cytoplasmic side</orientation>
    </subcellularLocation>
</comment>
<name>A0A8C7F810_ONCKI</name>
<accession>A0A8C7F810</accession>
<protein>
    <recommendedName>
        <fullName evidence="10">Coatomer subunit zeta</fullName>
    </recommendedName>
</protein>
<keyword evidence="8 10" id="KW-0968">Cytoplasmic vesicle</keyword>
<dbReference type="InterPro" id="IPR039652">
    <property type="entry name" value="Coatomer_zeta"/>
</dbReference>
<dbReference type="SUPFAM" id="SSF64356">
    <property type="entry name" value="SNARE-like"/>
    <property type="match status" value="1"/>
</dbReference>
<dbReference type="Gene3D" id="3.30.450.60">
    <property type="match status" value="1"/>
</dbReference>
<evidence type="ECO:0000256" key="2">
    <source>
        <dbReference type="ARBA" id="ARBA00006972"/>
    </source>
</evidence>
<dbReference type="GO" id="GO:0000139">
    <property type="term" value="C:Golgi membrane"/>
    <property type="evidence" value="ECO:0007669"/>
    <property type="project" value="UniProtKB-SubCell"/>
</dbReference>
<evidence type="ECO:0000256" key="9">
    <source>
        <dbReference type="ARBA" id="ARBA00045555"/>
    </source>
</evidence>
<keyword evidence="5 10" id="KW-0653">Protein transport</keyword>
<organism evidence="12 13">
    <name type="scientific">Oncorhynchus kisutch</name>
    <name type="common">Coho salmon</name>
    <name type="synonym">Salmo kisutch</name>
    <dbReference type="NCBI Taxonomy" id="8019"/>
    <lineage>
        <taxon>Eukaryota</taxon>
        <taxon>Metazoa</taxon>
        <taxon>Chordata</taxon>
        <taxon>Craniata</taxon>
        <taxon>Vertebrata</taxon>
        <taxon>Euteleostomi</taxon>
        <taxon>Actinopterygii</taxon>
        <taxon>Neopterygii</taxon>
        <taxon>Teleostei</taxon>
        <taxon>Protacanthopterygii</taxon>
        <taxon>Salmoniformes</taxon>
        <taxon>Salmonidae</taxon>
        <taxon>Salmoninae</taxon>
        <taxon>Oncorhynchus</taxon>
    </lineage>
</organism>
<dbReference type="InterPro" id="IPR022775">
    <property type="entry name" value="AP_mu_sigma_su"/>
</dbReference>
<evidence type="ECO:0000256" key="5">
    <source>
        <dbReference type="ARBA" id="ARBA00022927"/>
    </source>
</evidence>
<evidence type="ECO:0000256" key="4">
    <source>
        <dbReference type="ARBA" id="ARBA00022490"/>
    </source>
</evidence>
<feature type="domain" description="AP complex mu/sigma subunit" evidence="11">
    <location>
        <begin position="26"/>
        <end position="163"/>
    </location>
</feature>
<dbReference type="Pfam" id="PF01217">
    <property type="entry name" value="Clat_adaptor_s"/>
    <property type="match status" value="1"/>
</dbReference>
<keyword evidence="13" id="KW-1185">Reference proteome</keyword>
<dbReference type="Ensembl" id="ENSOKIT00005021157.1">
    <property type="protein sequence ID" value="ENSOKIP00005019861.1"/>
    <property type="gene ID" value="ENSOKIG00005008689.1"/>
</dbReference>
<keyword evidence="3 10" id="KW-0813">Transport</keyword>
<evidence type="ECO:0000256" key="7">
    <source>
        <dbReference type="ARBA" id="ARBA00023136"/>
    </source>
</evidence>
<dbReference type="CDD" id="cd14829">
    <property type="entry name" value="Zeta-COP"/>
    <property type="match status" value="1"/>
</dbReference>
<dbReference type="Proteomes" id="UP000694557">
    <property type="component" value="Unassembled WGS sequence"/>
</dbReference>
<dbReference type="GO" id="GO:0006891">
    <property type="term" value="P:intra-Golgi vesicle-mediated transport"/>
    <property type="evidence" value="ECO:0007669"/>
    <property type="project" value="TreeGrafter"/>
</dbReference>
<keyword evidence="10" id="KW-0931">ER-Golgi transport</keyword>
<sequence length="223" mass="25914">MTAQTCPRQHQRTTMEIASLEPSLYTVKAVFILDNDGNRLLSKYYDTELYPSMKEQKNFEKNVFNKTHKADNEIAFVEGMTIVYKCSIDLFFYVVGSAQENELMLMAVLNCLFESLGQILRKNVERRCLLDNMDGVFLVVDEIIDGGVILESDPQQVIQKVNYRVRQLHSLTVSTVWINTWILIWGQYLKTQMTIGNGDFYFQTNRCWDCVSWIVVESDNLYV</sequence>
<proteinExistence type="inferred from homology"/>
<comment type="subunit">
    <text evidence="10">Oligomeric complex that consists of at least the alpha, beta, beta', gamma, delta, epsilon and zeta subunits.</text>
</comment>
<reference evidence="12" key="2">
    <citation type="submission" date="2025-09" db="UniProtKB">
        <authorList>
            <consortium name="Ensembl"/>
        </authorList>
    </citation>
    <scope>IDENTIFICATION</scope>
</reference>
<evidence type="ECO:0000313" key="12">
    <source>
        <dbReference type="Ensembl" id="ENSOKIP00005019861.1"/>
    </source>
</evidence>
<dbReference type="PANTHER" id="PTHR11043">
    <property type="entry name" value="ZETA-COAT PROTEIN"/>
    <property type="match status" value="1"/>
</dbReference>
<evidence type="ECO:0000256" key="6">
    <source>
        <dbReference type="ARBA" id="ARBA00023034"/>
    </source>
</evidence>
<evidence type="ECO:0000313" key="13">
    <source>
        <dbReference type="Proteomes" id="UP000694557"/>
    </source>
</evidence>
<dbReference type="AlphaFoldDB" id="A0A8C7F810"/>
<dbReference type="GO" id="GO:0006890">
    <property type="term" value="P:retrograde vesicle-mediated transport, Golgi to endoplasmic reticulum"/>
    <property type="evidence" value="ECO:0007669"/>
    <property type="project" value="UniProtKB-UniRule"/>
</dbReference>
<comment type="function">
    <text evidence="9">The coatomer is a cytosolic protein complex that binds to dilysine motifs and reversibly associates with Golgi non-clathrin-coated vesicles, which further mediate biosynthetic protein transport from the ER, via the Golgi up to the trans Golgi network. Coatomer complex is required for budding from Golgi membranes, and is essential for the retrograde Golgi-to-ER transport of dilysine-tagged proteins. The zeta subunit may be involved in regulating the coat assembly and, hence, the rate of biosynthetic protein transport due to its association-dissociation properties with the coatomer complex.</text>
</comment>
<keyword evidence="4 10" id="KW-0963">Cytoplasm</keyword>
<dbReference type="GeneTree" id="ENSGT00390000004405"/>
<reference evidence="12" key="1">
    <citation type="submission" date="2025-08" db="UniProtKB">
        <authorList>
            <consortium name="Ensembl"/>
        </authorList>
    </citation>
    <scope>IDENTIFICATION</scope>
</reference>
<evidence type="ECO:0000256" key="1">
    <source>
        <dbReference type="ARBA" id="ARBA00004394"/>
    </source>
</evidence>
<comment type="similarity">
    <text evidence="2 10">Belongs to the adaptor complexes small subunit family.</text>
</comment>
<evidence type="ECO:0000256" key="8">
    <source>
        <dbReference type="ARBA" id="ARBA00023329"/>
    </source>
</evidence>
<keyword evidence="7 10" id="KW-0472">Membrane</keyword>
<gene>
    <name evidence="12" type="primary">COPZ2</name>
    <name evidence="12" type="synonym">LOC109898324</name>
</gene>
<keyword evidence="6 10" id="KW-0333">Golgi apparatus</keyword>